<evidence type="ECO:0000259" key="2">
    <source>
        <dbReference type="Pfam" id="PF02657"/>
    </source>
</evidence>
<feature type="domain" description="Fe-S metabolism associated" evidence="2">
    <location>
        <begin position="12"/>
        <end position="135"/>
    </location>
</feature>
<dbReference type="Gene3D" id="3.90.1010.10">
    <property type="match status" value="1"/>
</dbReference>
<gene>
    <name evidence="3" type="ORF">UFOPK2370_00923</name>
</gene>
<organism evidence="3">
    <name type="scientific">freshwater metagenome</name>
    <dbReference type="NCBI Taxonomy" id="449393"/>
    <lineage>
        <taxon>unclassified sequences</taxon>
        <taxon>metagenomes</taxon>
        <taxon>ecological metagenomes</taxon>
    </lineage>
</organism>
<dbReference type="InterPro" id="IPR003808">
    <property type="entry name" value="Fe-S_metab-assoc_dom"/>
</dbReference>
<dbReference type="PANTHER" id="PTHR43597:SF5">
    <property type="entry name" value="SUFE-LIKE PROTEIN 2, CHLOROPLASTIC"/>
    <property type="match status" value="1"/>
</dbReference>
<proteinExistence type="inferred from homology"/>
<evidence type="ECO:0000313" key="3">
    <source>
        <dbReference type="EMBL" id="CAB4690408.1"/>
    </source>
</evidence>
<dbReference type="Pfam" id="PF02657">
    <property type="entry name" value="SufE"/>
    <property type="match status" value="1"/>
</dbReference>
<comment type="similarity">
    <text evidence="1">Belongs to the SufE family.</text>
</comment>
<accession>A0A6J6P0N0</accession>
<dbReference type="AlphaFoldDB" id="A0A6J6P0N0"/>
<sequence length="140" mass="15653">MQLTEKAIEIASDFAALEGNDKLELLIEISDQLPALPERYADHPELLERVEECQSPVYLFVEIDNGVVEIFLTAPREAPTTRAFAGILHASLSGQTVDTVLNFDDNYPSMLGITELVSPLRMRGIRGMLARIKRQVREKA</sequence>
<dbReference type="EMBL" id="CAEZXK010000024">
    <property type="protein sequence ID" value="CAB4690408.1"/>
    <property type="molecule type" value="Genomic_DNA"/>
</dbReference>
<name>A0A6J6P0N0_9ZZZZ</name>
<dbReference type="SUPFAM" id="SSF82649">
    <property type="entry name" value="SufE/NifU"/>
    <property type="match status" value="1"/>
</dbReference>
<protein>
    <submittedName>
        <fullName evidence="3">Unannotated protein</fullName>
    </submittedName>
</protein>
<evidence type="ECO:0000256" key="1">
    <source>
        <dbReference type="ARBA" id="ARBA00010282"/>
    </source>
</evidence>
<reference evidence="3" key="1">
    <citation type="submission" date="2020-05" db="EMBL/GenBank/DDBJ databases">
        <authorList>
            <person name="Chiriac C."/>
            <person name="Salcher M."/>
            <person name="Ghai R."/>
            <person name="Kavagutti S V."/>
        </authorList>
    </citation>
    <scope>NUCLEOTIDE SEQUENCE</scope>
</reference>
<dbReference type="PANTHER" id="PTHR43597">
    <property type="entry name" value="SULFUR ACCEPTOR PROTEIN CSDE"/>
    <property type="match status" value="1"/>
</dbReference>